<dbReference type="PROSITE" id="PS51257">
    <property type="entry name" value="PROKAR_LIPOPROTEIN"/>
    <property type="match status" value="1"/>
</dbReference>
<protein>
    <recommendedName>
        <fullName evidence="4">Lipoprotein</fullName>
    </recommendedName>
</protein>
<name>A0A0B4X1H3_9HYPH</name>
<dbReference type="AlphaFoldDB" id="A0A0B4X1H3"/>
<dbReference type="KEGG" id="rga:RGR602_CH01043"/>
<evidence type="ECO:0000313" key="2">
    <source>
        <dbReference type="EMBL" id="AJD40403.1"/>
    </source>
</evidence>
<gene>
    <name evidence="2" type="ORF">RGR602_CH01043</name>
</gene>
<feature type="chain" id="PRO_5002111497" description="Lipoprotein" evidence="1">
    <location>
        <begin position="20"/>
        <end position="89"/>
    </location>
</feature>
<evidence type="ECO:0000256" key="1">
    <source>
        <dbReference type="SAM" id="SignalP"/>
    </source>
</evidence>
<evidence type="ECO:0000313" key="3">
    <source>
        <dbReference type="Proteomes" id="UP000031368"/>
    </source>
</evidence>
<accession>A0A0B4X1H3</accession>
<proteinExistence type="predicted"/>
<reference evidence="2 3" key="1">
    <citation type="submission" date="2013-11" db="EMBL/GenBank/DDBJ databases">
        <title>Complete genome sequence of Rhizobium gallicum bv. gallicum R602.</title>
        <authorList>
            <person name="Bustos P."/>
            <person name="Santamaria R.I."/>
            <person name="Lozano L."/>
            <person name="Acosta J.L."/>
            <person name="Ormeno-Orrillo E."/>
            <person name="Rogel M.A."/>
            <person name="Romero D."/>
            <person name="Cevallos M.A."/>
            <person name="Martinez-Romero E."/>
            <person name="Gonzalez V."/>
        </authorList>
    </citation>
    <scope>NUCLEOTIDE SEQUENCE [LARGE SCALE GENOMIC DNA]</scope>
    <source>
        <strain evidence="2 3">R602</strain>
    </source>
</reference>
<feature type="signal peptide" evidence="1">
    <location>
        <begin position="1"/>
        <end position="19"/>
    </location>
</feature>
<sequence length="89" mass="10345">MRLSALSLSLAAIAISLSACQTLTPEERRAADERRCLSYGFRRGTDAFATCLQRIDLDRRADARAFRAQADENFDDFTRPIYYPRYYRR</sequence>
<keyword evidence="1" id="KW-0732">Signal</keyword>
<organism evidence="2 3">
    <name type="scientific">Rhizobium gallicum bv. gallicum R602sp</name>
    <dbReference type="NCBI Taxonomy" id="1041138"/>
    <lineage>
        <taxon>Bacteria</taxon>
        <taxon>Pseudomonadati</taxon>
        <taxon>Pseudomonadota</taxon>
        <taxon>Alphaproteobacteria</taxon>
        <taxon>Hyphomicrobiales</taxon>
        <taxon>Rhizobiaceae</taxon>
        <taxon>Rhizobium/Agrobacterium group</taxon>
        <taxon>Rhizobium</taxon>
    </lineage>
</organism>
<evidence type="ECO:0008006" key="4">
    <source>
        <dbReference type="Google" id="ProtNLM"/>
    </source>
</evidence>
<dbReference type="EMBL" id="CP006877">
    <property type="protein sequence ID" value="AJD40403.1"/>
    <property type="molecule type" value="Genomic_DNA"/>
</dbReference>
<dbReference type="Proteomes" id="UP000031368">
    <property type="component" value="Chromosome"/>
</dbReference>
<keyword evidence="3" id="KW-1185">Reference proteome</keyword>
<dbReference type="HOGENOM" id="CLU_175340_0_0_5"/>
<dbReference type="RefSeq" id="WP_022716432.1">
    <property type="nucleotide sequence ID" value="NZ_CP006877.1"/>
</dbReference>